<dbReference type="Proteomes" id="UP001332243">
    <property type="component" value="Unassembled WGS sequence"/>
</dbReference>
<feature type="region of interest" description="Disordered" evidence="1">
    <location>
        <begin position="1"/>
        <end position="23"/>
    </location>
</feature>
<proteinExistence type="predicted"/>
<evidence type="ECO:0000313" key="2">
    <source>
        <dbReference type="EMBL" id="MEE6260290.1"/>
    </source>
</evidence>
<name>A0ABU7RUW8_9ACTN</name>
<reference evidence="2 3" key="1">
    <citation type="submission" date="2024-01" db="EMBL/GenBank/DDBJ databases">
        <title>Genome insights into Plantactinospora sonchi sp. nov.</title>
        <authorList>
            <person name="Wang L."/>
        </authorList>
    </citation>
    <scope>NUCLEOTIDE SEQUENCE [LARGE SCALE GENOMIC DNA]</scope>
    <source>
        <strain evidence="2 3">NEAU-QY2</strain>
    </source>
</reference>
<accession>A0ABU7RUW8</accession>
<dbReference type="RefSeq" id="WP_331215406.1">
    <property type="nucleotide sequence ID" value="NZ_JAZGQK010000013.1"/>
</dbReference>
<sequence>MIWSTGSHPSRRPSLRPADGTGPLDRASLADAFEAACLIRCTRAGSVRQPTNLLAEFSSAAAAARLAELLTRLGSPPRPERITAGVRRRYELHRLHVVEPGQPTLLASGWQQGRTALLDPSVVGASTPRHARRQALAAAAWRAALLAAGRHVRTTILGVRIADTELAAVLVRSAHLLGSTATVARRSGCLLVTVPGGAEKDRILRHSARPISLAS</sequence>
<dbReference type="EMBL" id="JAZGQK010000013">
    <property type="protein sequence ID" value="MEE6260290.1"/>
    <property type="molecule type" value="Genomic_DNA"/>
</dbReference>
<evidence type="ECO:0000313" key="3">
    <source>
        <dbReference type="Proteomes" id="UP001332243"/>
    </source>
</evidence>
<gene>
    <name evidence="2" type="ORF">V1633_17525</name>
</gene>
<organism evidence="2 3">
    <name type="scientific">Plantactinospora sonchi</name>
    <dbReference type="NCBI Taxonomy" id="1544735"/>
    <lineage>
        <taxon>Bacteria</taxon>
        <taxon>Bacillati</taxon>
        <taxon>Actinomycetota</taxon>
        <taxon>Actinomycetes</taxon>
        <taxon>Micromonosporales</taxon>
        <taxon>Micromonosporaceae</taxon>
        <taxon>Plantactinospora</taxon>
    </lineage>
</organism>
<evidence type="ECO:0008006" key="4">
    <source>
        <dbReference type="Google" id="ProtNLM"/>
    </source>
</evidence>
<evidence type="ECO:0000256" key="1">
    <source>
        <dbReference type="SAM" id="MobiDB-lite"/>
    </source>
</evidence>
<comment type="caution">
    <text evidence="2">The sequence shown here is derived from an EMBL/GenBank/DDBJ whole genome shotgun (WGS) entry which is preliminary data.</text>
</comment>
<protein>
    <recommendedName>
        <fullName evidence="4">TIGR04222 domain-containing membrane protein</fullName>
    </recommendedName>
</protein>
<keyword evidence="3" id="KW-1185">Reference proteome</keyword>